<keyword evidence="2" id="KW-1185">Reference proteome</keyword>
<sequence>MYLSAFNLNAMNPTQLSDELRNADTPDLNRRRWIVGLSMLGAAAGQIVGLYQTGIIKTLPDPPSGGLFNSSKVDASDYAYKRFDTPDALMMIVSYGITAWLAGAGGKNRAAQVPALPIAMGLKTLGDTLTAVKLGQEEWAENKALCFYCQVATVASVASVALAVPEVIKAVKNISNSSNQA</sequence>
<organism evidence="1 2">
    <name type="scientific">Hymenobacter qilianensis</name>
    <dbReference type="NCBI Taxonomy" id="1385715"/>
    <lineage>
        <taxon>Bacteria</taxon>
        <taxon>Pseudomonadati</taxon>
        <taxon>Bacteroidota</taxon>
        <taxon>Cytophagia</taxon>
        <taxon>Cytophagales</taxon>
        <taxon>Hymenobacteraceae</taxon>
        <taxon>Hymenobacter</taxon>
    </lineage>
</organism>
<proteinExistence type="predicted"/>
<dbReference type="Proteomes" id="UP000605392">
    <property type="component" value="Unassembled WGS sequence"/>
</dbReference>
<dbReference type="EMBL" id="BMFN01000003">
    <property type="protein sequence ID" value="GGF72658.1"/>
    <property type="molecule type" value="Genomic_DNA"/>
</dbReference>
<gene>
    <name evidence="1" type="ORF">GCM10011375_29760</name>
</gene>
<reference evidence="1 2" key="1">
    <citation type="journal article" date="2019" name="Int. J. Syst. Evol. Microbiol.">
        <title>The Global Catalogue of Microorganisms (GCM) 10K type strain sequencing project: providing services to taxonomists for standard genome sequencing and annotation.</title>
        <authorList>
            <consortium name="The Broad Institute Genomics Platform"/>
            <consortium name="The Broad Institute Genome Sequencing Center for Infectious Disease"/>
            <person name="Wu L."/>
            <person name="Ma J."/>
        </authorList>
    </citation>
    <scope>NUCLEOTIDE SEQUENCE [LARGE SCALE GENOMIC DNA]</scope>
    <source>
        <strain evidence="1 2">CGMCC 1.12720</strain>
    </source>
</reference>
<evidence type="ECO:0000313" key="1">
    <source>
        <dbReference type="EMBL" id="GGF72658.1"/>
    </source>
</evidence>
<accession>A0ACB5PUA0</accession>
<comment type="caution">
    <text evidence="1">The sequence shown here is derived from an EMBL/GenBank/DDBJ whole genome shotgun (WGS) entry which is preliminary data.</text>
</comment>
<name>A0ACB5PUA0_9BACT</name>
<protein>
    <submittedName>
        <fullName evidence="1">Uncharacterized protein</fullName>
    </submittedName>
</protein>
<evidence type="ECO:0000313" key="2">
    <source>
        <dbReference type="Proteomes" id="UP000605392"/>
    </source>
</evidence>